<name>A0A9D1L1G4_9FIRM</name>
<keyword evidence="1" id="KW-0472">Membrane</keyword>
<keyword evidence="1" id="KW-0812">Transmembrane</keyword>
<accession>A0A9D1L1G4</accession>
<feature type="transmembrane region" description="Helical" evidence="1">
    <location>
        <begin position="20"/>
        <end position="41"/>
    </location>
</feature>
<evidence type="ECO:0000313" key="3">
    <source>
        <dbReference type="Proteomes" id="UP000824175"/>
    </source>
</evidence>
<organism evidence="2 3">
    <name type="scientific">Candidatus Fimiplasma intestinipullorum</name>
    <dbReference type="NCBI Taxonomy" id="2840825"/>
    <lineage>
        <taxon>Bacteria</taxon>
        <taxon>Bacillati</taxon>
        <taxon>Bacillota</taxon>
        <taxon>Clostridia</taxon>
        <taxon>Eubacteriales</taxon>
        <taxon>Candidatus Fimiplasma</taxon>
    </lineage>
</organism>
<evidence type="ECO:0000256" key="1">
    <source>
        <dbReference type="SAM" id="Phobius"/>
    </source>
</evidence>
<sequence length="55" mass="6216">MMKMFGMSLFGTATLLGLNMGFWLAMFVVIVIVILMNVIAWGMKPKKSIHRDDPI</sequence>
<keyword evidence="1" id="KW-1133">Transmembrane helix</keyword>
<dbReference type="AlphaFoldDB" id="A0A9D1L1G4"/>
<evidence type="ECO:0000313" key="2">
    <source>
        <dbReference type="EMBL" id="HIU14770.1"/>
    </source>
</evidence>
<dbReference type="EMBL" id="DVMJ01000113">
    <property type="protein sequence ID" value="HIU14770.1"/>
    <property type="molecule type" value="Genomic_DNA"/>
</dbReference>
<gene>
    <name evidence="2" type="ORF">IAD15_12020</name>
</gene>
<reference evidence="2" key="2">
    <citation type="journal article" date="2021" name="PeerJ">
        <title>Extensive microbial diversity within the chicken gut microbiome revealed by metagenomics and culture.</title>
        <authorList>
            <person name="Gilroy R."/>
            <person name="Ravi A."/>
            <person name="Getino M."/>
            <person name="Pursley I."/>
            <person name="Horton D.L."/>
            <person name="Alikhan N.F."/>
            <person name="Baker D."/>
            <person name="Gharbi K."/>
            <person name="Hall N."/>
            <person name="Watson M."/>
            <person name="Adriaenssens E.M."/>
            <person name="Foster-Nyarko E."/>
            <person name="Jarju S."/>
            <person name="Secka A."/>
            <person name="Antonio M."/>
            <person name="Oren A."/>
            <person name="Chaudhuri R.R."/>
            <person name="La Ragione R."/>
            <person name="Hildebrand F."/>
            <person name="Pallen M.J."/>
        </authorList>
    </citation>
    <scope>NUCLEOTIDE SEQUENCE</scope>
    <source>
        <strain evidence="2">CHK195-11698</strain>
    </source>
</reference>
<reference evidence="2" key="1">
    <citation type="submission" date="2020-10" db="EMBL/GenBank/DDBJ databases">
        <authorList>
            <person name="Gilroy R."/>
        </authorList>
    </citation>
    <scope>NUCLEOTIDE SEQUENCE</scope>
    <source>
        <strain evidence="2">CHK195-11698</strain>
    </source>
</reference>
<dbReference type="Proteomes" id="UP000824175">
    <property type="component" value="Unassembled WGS sequence"/>
</dbReference>
<comment type="caution">
    <text evidence="2">The sequence shown here is derived from an EMBL/GenBank/DDBJ whole genome shotgun (WGS) entry which is preliminary data.</text>
</comment>
<protein>
    <submittedName>
        <fullName evidence="2">Uncharacterized protein</fullName>
    </submittedName>
</protein>
<proteinExistence type="predicted"/>